<dbReference type="HAMAP" id="MF_01444">
    <property type="entry name" value="2H_phosphoesterase_YjcG"/>
    <property type="match status" value="1"/>
</dbReference>
<evidence type="ECO:0000256" key="2">
    <source>
        <dbReference type="HAMAP-Rule" id="MF_01444"/>
    </source>
</evidence>
<dbReference type="EC" id="3.1.-.-" evidence="2"/>
<evidence type="ECO:0000256" key="1">
    <source>
        <dbReference type="ARBA" id="ARBA00022801"/>
    </source>
</evidence>
<proteinExistence type="inferred from homology"/>
<dbReference type="InterPro" id="IPR022932">
    <property type="entry name" value="YjcG"/>
</dbReference>
<keyword evidence="1 2" id="KW-0378">Hydrolase</keyword>
<feature type="short sequence motif" description="HXTX 2" evidence="2">
    <location>
        <begin position="115"/>
        <end position="118"/>
    </location>
</feature>
<comment type="similarity">
    <text evidence="2">Belongs to the 2H phosphoesterase superfamily. YjcG family.</text>
</comment>
<dbReference type="InterPro" id="IPR050580">
    <property type="entry name" value="2H_phosphoesterase_YjcG-like"/>
</dbReference>
<sequence>MKLGIVIFPSKNLQDQANSFRKRYDPNYSLIPPHITLKAGFEATEEQIKQFTDVLNEISSHFEPFQIATRKFSSFKPVNNVIYFKIEESNMLNELQFEINKRIESEGTEYAFVPHITIGQQLSNDEHSDVYGSLRMNQFNYEETIDRFHLLYQLENGSWTVYETFRLGKEK</sequence>
<accession>A0ABS4RE70</accession>
<dbReference type="InterPro" id="IPR009097">
    <property type="entry name" value="Cyclic_Pdiesterase"/>
</dbReference>
<keyword evidence="3" id="KW-0436">Ligase</keyword>
<protein>
    <recommendedName>
        <fullName evidence="2">Putative phosphoesterase J2Z40_001769</fullName>
        <ecNumber evidence="2">3.1.-.-</ecNumber>
    </recommendedName>
</protein>
<dbReference type="SUPFAM" id="SSF55144">
    <property type="entry name" value="LigT-like"/>
    <property type="match status" value="1"/>
</dbReference>
<evidence type="ECO:0000313" key="4">
    <source>
        <dbReference type="Proteomes" id="UP001519293"/>
    </source>
</evidence>
<feature type="active site" description="Proton acceptor" evidence="2">
    <location>
        <position position="115"/>
    </location>
</feature>
<keyword evidence="4" id="KW-1185">Reference proteome</keyword>
<feature type="short sequence motif" description="HXTX 1" evidence="2">
    <location>
        <begin position="34"/>
        <end position="37"/>
    </location>
</feature>
<dbReference type="GO" id="GO:0016874">
    <property type="term" value="F:ligase activity"/>
    <property type="evidence" value="ECO:0007669"/>
    <property type="project" value="UniProtKB-KW"/>
</dbReference>
<gene>
    <name evidence="3" type="ORF">J2Z40_001769</name>
</gene>
<feature type="active site" description="Proton donor" evidence="2">
    <location>
        <position position="34"/>
    </location>
</feature>
<organism evidence="3 4">
    <name type="scientific">Cytobacillus eiseniae</name>
    <dbReference type="NCBI Taxonomy" id="762947"/>
    <lineage>
        <taxon>Bacteria</taxon>
        <taxon>Bacillati</taxon>
        <taxon>Bacillota</taxon>
        <taxon>Bacilli</taxon>
        <taxon>Bacillales</taxon>
        <taxon>Bacillaceae</taxon>
        <taxon>Cytobacillus</taxon>
    </lineage>
</organism>
<comment type="caution">
    <text evidence="3">The sequence shown here is derived from an EMBL/GenBank/DDBJ whole genome shotgun (WGS) entry which is preliminary data.</text>
</comment>
<reference evidence="3 4" key="1">
    <citation type="submission" date="2021-03" db="EMBL/GenBank/DDBJ databases">
        <title>Genomic Encyclopedia of Type Strains, Phase IV (KMG-IV): sequencing the most valuable type-strain genomes for metagenomic binning, comparative biology and taxonomic classification.</title>
        <authorList>
            <person name="Goeker M."/>
        </authorList>
    </citation>
    <scope>NUCLEOTIDE SEQUENCE [LARGE SCALE GENOMIC DNA]</scope>
    <source>
        <strain evidence="3 4">DSM 26675</strain>
    </source>
</reference>
<evidence type="ECO:0000313" key="3">
    <source>
        <dbReference type="EMBL" id="MBP2241207.1"/>
    </source>
</evidence>
<dbReference type="RefSeq" id="WP_066392895.1">
    <property type="nucleotide sequence ID" value="NZ_JAGIKZ010000007.1"/>
</dbReference>
<name>A0ABS4RE70_9BACI</name>
<dbReference type="NCBIfam" id="NF010223">
    <property type="entry name" value="PRK13679.1"/>
    <property type="match status" value="1"/>
</dbReference>
<dbReference type="Gene3D" id="3.90.1140.10">
    <property type="entry name" value="Cyclic phosphodiesterase"/>
    <property type="match status" value="1"/>
</dbReference>
<dbReference type="PANTHER" id="PTHR40037">
    <property type="entry name" value="PHOSPHOESTERASE YJCG-RELATED"/>
    <property type="match status" value="1"/>
</dbReference>
<dbReference type="EMBL" id="JAGIKZ010000007">
    <property type="protein sequence ID" value="MBP2241207.1"/>
    <property type="molecule type" value="Genomic_DNA"/>
</dbReference>
<dbReference type="Proteomes" id="UP001519293">
    <property type="component" value="Unassembled WGS sequence"/>
</dbReference>
<dbReference type="Pfam" id="PF13563">
    <property type="entry name" value="2_5_RNA_ligase2"/>
    <property type="match status" value="1"/>
</dbReference>
<dbReference type="PANTHER" id="PTHR40037:SF1">
    <property type="entry name" value="PHOSPHOESTERASE SAOUHSC_00951-RELATED"/>
    <property type="match status" value="1"/>
</dbReference>